<evidence type="ECO:0000313" key="3">
    <source>
        <dbReference type="EMBL" id="KAK7086978.1"/>
    </source>
</evidence>
<keyword evidence="4" id="KW-1185">Reference proteome</keyword>
<reference evidence="3 4" key="1">
    <citation type="submission" date="2023-11" db="EMBL/GenBank/DDBJ databases">
        <title>Halocaridina rubra genome assembly.</title>
        <authorList>
            <person name="Smith C."/>
        </authorList>
    </citation>
    <scope>NUCLEOTIDE SEQUENCE [LARGE SCALE GENOMIC DNA]</scope>
    <source>
        <strain evidence="3">EP-1</strain>
        <tissue evidence="3">Whole</tissue>
    </source>
</reference>
<feature type="domain" description="Acyl-CoA oxidase C-alpha1" evidence="2">
    <location>
        <begin position="8"/>
        <end position="77"/>
    </location>
</feature>
<comment type="pathway">
    <text evidence="1">Lipid metabolism; peroxisomal fatty acid beta-oxidation.</text>
</comment>
<evidence type="ECO:0000256" key="1">
    <source>
        <dbReference type="ARBA" id="ARBA00004846"/>
    </source>
</evidence>
<dbReference type="Proteomes" id="UP001381693">
    <property type="component" value="Unassembled WGS sequence"/>
</dbReference>
<dbReference type="EMBL" id="JAXCGZ010000030">
    <property type="protein sequence ID" value="KAK7086978.1"/>
    <property type="molecule type" value="Genomic_DNA"/>
</dbReference>
<dbReference type="GO" id="GO:0005777">
    <property type="term" value="C:peroxisome"/>
    <property type="evidence" value="ECO:0007669"/>
    <property type="project" value="InterPro"/>
</dbReference>
<dbReference type="PANTHER" id="PTHR10909">
    <property type="entry name" value="ELECTRON TRANSPORT OXIDOREDUCTASE"/>
    <property type="match status" value="1"/>
</dbReference>
<accession>A0AAN9AHG2</accession>
<dbReference type="GO" id="GO:0003997">
    <property type="term" value="F:acyl-CoA oxidase activity"/>
    <property type="evidence" value="ECO:0007669"/>
    <property type="project" value="InterPro"/>
</dbReference>
<evidence type="ECO:0000313" key="4">
    <source>
        <dbReference type="Proteomes" id="UP001381693"/>
    </source>
</evidence>
<proteinExistence type="predicted"/>
<evidence type="ECO:0000259" key="2">
    <source>
        <dbReference type="Pfam" id="PF22924"/>
    </source>
</evidence>
<dbReference type="PANTHER" id="PTHR10909:SF250">
    <property type="entry name" value="PEROXISOMAL ACYL-COENZYME A OXIDASE 1"/>
    <property type="match status" value="1"/>
</dbReference>
<sequence>MDMGVMFMLPELHALSCGLKALSSDDATEGVETCRLACGGHGYLCSSNFPRIYGGTTCIMTYEGENTVMWLQVARYISMI</sequence>
<dbReference type="GO" id="GO:0071949">
    <property type="term" value="F:FAD binding"/>
    <property type="evidence" value="ECO:0007669"/>
    <property type="project" value="InterPro"/>
</dbReference>
<dbReference type="InterPro" id="IPR055060">
    <property type="entry name" value="ACOX_C_alpha1"/>
</dbReference>
<dbReference type="GO" id="GO:0005504">
    <property type="term" value="F:fatty acid binding"/>
    <property type="evidence" value="ECO:0007669"/>
    <property type="project" value="TreeGrafter"/>
</dbReference>
<gene>
    <name evidence="3" type="primary">ACOX2_3</name>
    <name evidence="3" type="ORF">SK128_000081</name>
</gene>
<dbReference type="SUPFAM" id="SSF47203">
    <property type="entry name" value="Acyl-CoA dehydrogenase C-terminal domain-like"/>
    <property type="match status" value="1"/>
</dbReference>
<dbReference type="GO" id="GO:0033540">
    <property type="term" value="P:fatty acid beta-oxidation using acyl-CoA oxidase"/>
    <property type="evidence" value="ECO:0007669"/>
    <property type="project" value="TreeGrafter"/>
</dbReference>
<dbReference type="InterPro" id="IPR036250">
    <property type="entry name" value="AcylCo_DH-like_C"/>
</dbReference>
<dbReference type="GO" id="GO:0055088">
    <property type="term" value="P:lipid homeostasis"/>
    <property type="evidence" value="ECO:0007669"/>
    <property type="project" value="TreeGrafter"/>
</dbReference>
<protein>
    <submittedName>
        <fullName evidence="3">Acyl-coenzyme A oxidase (Acyl-CoA oxidase)</fullName>
    </submittedName>
</protein>
<dbReference type="Gene3D" id="1.20.140.10">
    <property type="entry name" value="Butyryl-CoA Dehydrogenase, subunit A, domain 3"/>
    <property type="match status" value="1"/>
</dbReference>
<dbReference type="InterPro" id="IPR012258">
    <property type="entry name" value="Acyl-CoA_oxidase"/>
</dbReference>
<comment type="caution">
    <text evidence="3">The sequence shown here is derived from an EMBL/GenBank/DDBJ whole genome shotgun (WGS) entry which is preliminary data.</text>
</comment>
<organism evidence="3 4">
    <name type="scientific">Halocaridina rubra</name>
    <name type="common">Hawaiian red shrimp</name>
    <dbReference type="NCBI Taxonomy" id="373956"/>
    <lineage>
        <taxon>Eukaryota</taxon>
        <taxon>Metazoa</taxon>
        <taxon>Ecdysozoa</taxon>
        <taxon>Arthropoda</taxon>
        <taxon>Crustacea</taxon>
        <taxon>Multicrustacea</taxon>
        <taxon>Malacostraca</taxon>
        <taxon>Eumalacostraca</taxon>
        <taxon>Eucarida</taxon>
        <taxon>Decapoda</taxon>
        <taxon>Pleocyemata</taxon>
        <taxon>Caridea</taxon>
        <taxon>Atyoidea</taxon>
        <taxon>Atyidae</taxon>
        <taxon>Halocaridina</taxon>
    </lineage>
</organism>
<name>A0AAN9AHG2_HALRR</name>
<dbReference type="AlphaFoldDB" id="A0AAN9AHG2"/>
<dbReference type="Pfam" id="PF22924">
    <property type="entry name" value="ACOX_C_alpha1"/>
    <property type="match status" value="1"/>
</dbReference>